<dbReference type="EMBL" id="JACHBL010000001">
    <property type="protein sequence ID" value="MBB5597247.1"/>
    <property type="molecule type" value="Genomic_DNA"/>
</dbReference>
<accession>A0A7W9DAX3</accession>
<protein>
    <recommendedName>
        <fullName evidence="3">Winged helix-turn-helix domain-containing protein</fullName>
    </recommendedName>
</protein>
<dbReference type="Pfam" id="PF06224">
    <property type="entry name" value="AlkZ-like"/>
    <property type="match status" value="1"/>
</dbReference>
<dbReference type="PANTHER" id="PTHR30528">
    <property type="entry name" value="CYTOPLASMIC PROTEIN"/>
    <property type="match status" value="1"/>
</dbReference>
<name>A0A7W9DAX3_9MICC</name>
<evidence type="ECO:0008006" key="3">
    <source>
        <dbReference type="Google" id="ProtNLM"/>
    </source>
</evidence>
<keyword evidence="2" id="KW-1185">Reference proteome</keyword>
<comment type="caution">
    <text evidence="1">The sequence shown here is derived from an EMBL/GenBank/DDBJ whole genome shotgun (WGS) entry which is preliminary data.</text>
</comment>
<evidence type="ECO:0000313" key="2">
    <source>
        <dbReference type="Proteomes" id="UP000523863"/>
    </source>
</evidence>
<proteinExistence type="predicted"/>
<reference evidence="1 2" key="1">
    <citation type="submission" date="2020-08" db="EMBL/GenBank/DDBJ databases">
        <title>Sequencing the genomes of 1000 actinobacteria strains.</title>
        <authorList>
            <person name="Klenk H.-P."/>
        </authorList>
    </citation>
    <scope>NUCLEOTIDE SEQUENCE [LARGE SCALE GENOMIC DNA]</scope>
    <source>
        <strain evidence="1 2">DSM 23694</strain>
    </source>
</reference>
<evidence type="ECO:0000313" key="1">
    <source>
        <dbReference type="EMBL" id="MBB5597247.1"/>
    </source>
</evidence>
<organism evidence="1 2">
    <name type="scientific">Neomicrococcus lactis</name>
    <dbReference type="NCBI Taxonomy" id="732241"/>
    <lineage>
        <taxon>Bacteria</taxon>
        <taxon>Bacillati</taxon>
        <taxon>Actinomycetota</taxon>
        <taxon>Actinomycetes</taxon>
        <taxon>Micrococcales</taxon>
        <taxon>Micrococcaceae</taxon>
        <taxon>Neomicrococcus</taxon>
    </lineage>
</organism>
<dbReference type="AlphaFoldDB" id="A0A7W9DAX3"/>
<dbReference type="InterPro" id="IPR009351">
    <property type="entry name" value="AlkZ-like"/>
</dbReference>
<dbReference type="Proteomes" id="UP000523863">
    <property type="component" value="Unassembled WGS sequence"/>
</dbReference>
<gene>
    <name evidence="1" type="ORF">BKA12_000327</name>
</gene>
<sequence length="362" mass="40346">MLTRSHYLPLFSRLGNYDIAAFEAMAHTAPRSMIEYWAHEASYIRPDHFHDLRRLQSRKWVGSHQFDPVDVAAAEDAILQLLAHSGPQTNRQIEVELSHLIPPRDPDAPKDWGWNWSNVKRALEILFERGLVSSAGRNSSFERRYALTEKVLPPAVRAAFSPEVSPNSEDDDAARRRLLTAASEALGIGTARHLADYFRIKPSKAQPVLDLMVADGTLESVVVPVWKEPAYLNPAAKSPRTAKGRAVLSPFDSMVFERHRLETLFGMRYRLEIYTPAPKRQFGYYVLPFLLRDGMVARVDLKSDRAARKLLVHAAHAEEGAPGDTAAELAAELELLAQWLGLDGVVVTDSGDLAPSLIKALG</sequence>
<dbReference type="PANTHER" id="PTHR30528:SF0">
    <property type="entry name" value="CYTOPLASMIC PROTEIN"/>
    <property type="match status" value="1"/>
</dbReference>